<keyword evidence="2" id="KW-0378">Hydrolase</keyword>
<feature type="non-terminal residue" evidence="2">
    <location>
        <position position="120"/>
    </location>
</feature>
<keyword evidence="2" id="KW-0347">Helicase</keyword>
<feature type="chain" id="PRO_5014421268" evidence="1">
    <location>
        <begin position="29"/>
        <end position="120"/>
    </location>
</feature>
<evidence type="ECO:0000256" key="1">
    <source>
        <dbReference type="SAM" id="SignalP"/>
    </source>
</evidence>
<dbReference type="Gene3D" id="3.40.50.300">
    <property type="entry name" value="P-loop containing nucleotide triphosphate hydrolases"/>
    <property type="match status" value="1"/>
</dbReference>
<keyword evidence="1" id="KW-0732">Signal</keyword>
<sequence>MDTHNNTLSVSSHLLLLHPLRLLSSSSSSCYIPRSHNNNHFLKLFSPNHINRFSNFTTTPLPAIANPSPTTPTLRDICQPHVPDQFLQRMEEVGYVMPTEVQKQALPHLFSGRDCILHAQ</sequence>
<gene>
    <name evidence="2" type="ORF">L195_g053194</name>
</gene>
<dbReference type="STRING" id="57577.A0A2K3K958"/>
<organism evidence="2 3">
    <name type="scientific">Trifolium pratense</name>
    <name type="common">Red clover</name>
    <dbReference type="NCBI Taxonomy" id="57577"/>
    <lineage>
        <taxon>Eukaryota</taxon>
        <taxon>Viridiplantae</taxon>
        <taxon>Streptophyta</taxon>
        <taxon>Embryophyta</taxon>
        <taxon>Tracheophyta</taxon>
        <taxon>Spermatophyta</taxon>
        <taxon>Magnoliopsida</taxon>
        <taxon>eudicotyledons</taxon>
        <taxon>Gunneridae</taxon>
        <taxon>Pentapetalae</taxon>
        <taxon>rosids</taxon>
        <taxon>fabids</taxon>
        <taxon>Fabales</taxon>
        <taxon>Fabaceae</taxon>
        <taxon>Papilionoideae</taxon>
        <taxon>50 kb inversion clade</taxon>
        <taxon>NPAAA clade</taxon>
        <taxon>Hologalegina</taxon>
        <taxon>IRL clade</taxon>
        <taxon>Trifolieae</taxon>
        <taxon>Trifolium</taxon>
    </lineage>
</organism>
<evidence type="ECO:0000313" key="3">
    <source>
        <dbReference type="Proteomes" id="UP000236291"/>
    </source>
</evidence>
<comment type="caution">
    <text evidence="2">The sequence shown here is derived from an EMBL/GenBank/DDBJ whole genome shotgun (WGS) entry which is preliminary data.</text>
</comment>
<dbReference type="InterPro" id="IPR027417">
    <property type="entry name" value="P-loop_NTPase"/>
</dbReference>
<dbReference type="EMBL" id="ASHM01088722">
    <property type="protein sequence ID" value="PNX62830.1"/>
    <property type="molecule type" value="Genomic_DNA"/>
</dbReference>
<dbReference type="Proteomes" id="UP000236291">
    <property type="component" value="Unassembled WGS sequence"/>
</dbReference>
<keyword evidence="2" id="KW-0547">Nucleotide-binding</keyword>
<keyword evidence="2" id="KW-0067">ATP-binding</keyword>
<name>A0A2K3K958_TRIPR</name>
<dbReference type="ExpressionAtlas" id="A0A2K3K958">
    <property type="expression patterns" value="baseline"/>
</dbReference>
<dbReference type="AlphaFoldDB" id="A0A2K3K958"/>
<proteinExistence type="predicted"/>
<dbReference type="GO" id="GO:0004386">
    <property type="term" value="F:helicase activity"/>
    <property type="evidence" value="ECO:0007669"/>
    <property type="project" value="UniProtKB-KW"/>
</dbReference>
<protein>
    <submittedName>
        <fullName evidence="2">DEAD-box ATP-dependent RNA helicase chloroplastic-like</fullName>
    </submittedName>
</protein>
<accession>A0A2K3K958</accession>
<dbReference type="SUPFAM" id="SSF52540">
    <property type="entry name" value="P-loop containing nucleoside triphosphate hydrolases"/>
    <property type="match status" value="1"/>
</dbReference>
<reference evidence="2 3" key="2">
    <citation type="journal article" date="2017" name="Front. Plant Sci.">
        <title>Gene Classification and Mining of Molecular Markers Useful in Red Clover (Trifolium pratense) Breeding.</title>
        <authorList>
            <person name="Istvanek J."/>
            <person name="Dluhosova J."/>
            <person name="Dluhos P."/>
            <person name="Patkova L."/>
            <person name="Nedelnik J."/>
            <person name="Repkova J."/>
        </authorList>
    </citation>
    <scope>NUCLEOTIDE SEQUENCE [LARGE SCALE GENOMIC DNA]</scope>
    <source>
        <strain evidence="3">cv. Tatra</strain>
        <tissue evidence="2">Young leaves</tissue>
    </source>
</reference>
<feature type="signal peptide" evidence="1">
    <location>
        <begin position="1"/>
        <end position="28"/>
    </location>
</feature>
<reference evidence="2 3" key="1">
    <citation type="journal article" date="2014" name="Am. J. Bot.">
        <title>Genome assembly and annotation for red clover (Trifolium pratense; Fabaceae).</title>
        <authorList>
            <person name="Istvanek J."/>
            <person name="Jaros M."/>
            <person name="Krenek A."/>
            <person name="Repkova J."/>
        </authorList>
    </citation>
    <scope>NUCLEOTIDE SEQUENCE [LARGE SCALE GENOMIC DNA]</scope>
    <source>
        <strain evidence="3">cv. Tatra</strain>
        <tissue evidence="2">Young leaves</tissue>
    </source>
</reference>
<evidence type="ECO:0000313" key="2">
    <source>
        <dbReference type="EMBL" id="PNX62830.1"/>
    </source>
</evidence>